<dbReference type="CDD" id="cd18808">
    <property type="entry name" value="SF1_C_Upf1"/>
    <property type="match status" value="1"/>
</dbReference>
<dbReference type="Gene3D" id="3.40.50.300">
    <property type="entry name" value="P-loop containing nucleotide triphosphate hydrolases"/>
    <property type="match status" value="2"/>
</dbReference>
<dbReference type="Pfam" id="PF13087">
    <property type="entry name" value="AAA_12"/>
    <property type="match status" value="1"/>
</dbReference>
<dbReference type="Pfam" id="PF21143">
    <property type="entry name" value="Aquarius_N_2nd"/>
    <property type="match status" value="1"/>
</dbReference>
<dbReference type="Pfam" id="PF13086">
    <property type="entry name" value="AAA_11"/>
    <property type="match status" value="1"/>
</dbReference>
<feature type="domain" description="DNA2/NAM7 helicase helicase" evidence="2">
    <location>
        <begin position="529"/>
        <end position="818"/>
    </location>
</feature>
<organism evidence="5 6">
    <name type="scientific">Triparma retinervis</name>
    <dbReference type="NCBI Taxonomy" id="2557542"/>
    <lineage>
        <taxon>Eukaryota</taxon>
        <taxon>Sar</taxon>
        <taxon>Stramenopiles</taxon>
        <taxon>Ochrophyta</taxon>
        <taxon>Bolidophyceae</taxon>
        <taxon>Parmales</taxon>
        <taxon>Triparmaceae</taxon>
        <taxon>Triparma</taxon>
    </lineage>
</organism>
<protein>
    <recommendedName>
        <fullName evidence="7">P-loop containing nucleoside triphosphate hydrolase protein</fullName>
    </recommendedName>
</protein>
<dbReference type="OrthoDB" id="1879at2759"/>
<sequence length="1090" mass="120396">MPAAKRKAKAPKAAPKKAPKPTTSNLTLSAVKSAISSGDGRKLDKLSGSSDALTFLLGLGSDDATKCAVTLLEHHTNSSPVSASCLSFATSELPSSLVEAIYSSSNLTNKRDLYVAAGWVPPPSATNELSIAFHSNCSSNKAVIKELMATPAFSKIGNAYAAGMNLFDLDLNFEGVYPLESLKLMSFKHFPKKLASLGMAGRVEDVSTFLAVLTHEELKSLACIVRVASDSDALSTEELTMNPGATYDEPPTTTFGGWSKYCSKVASFEVTKIGKPLLGRVNPRVVEATFTIDLSLYNDNIRREWDNWDDANLYLFNVNGTKVDSSVPATNLRQLGVERVRGCKVTSVTDNDGNELTNQWGSNPTIASSPIRNIKVNLDTTQFYIDEKSNKLDVYKDFNVVMRRDPVNNNAPPFLQTLNSISQTTSALPRWLEPTFLGFGNPEDAWGGGEKMKRWAETTPGVPKPTDSIDFGTCFQDDKHIKESFPSHKVTFTGAGQGSKLKFDGKTVSVTHFEPTTDTKSTPRFTPVQVEAIKSGINPGMTLVVGPPGTGKTDTAVAIITNLVRSYPNQRILMVTHSNAALNDLFEKIVATNIVDERYMIRLGGGEKQLNVVSTHDFTKRGRVAYTLARRELLLKDVQLLSESLYVGSKNDRGPKGESSYTCETAELFNKHHVIARIQLYYSNGTDAPFPFAKYCEQKGEPEPTGEEATKVYFDKLQELFDELKDFRAFELLRGGAKRSEYLLTKQAKIVACTVTHAGLARDQLIKLGFKYDSVVVEEAGQQLEVETFIPLLLQKDPTRLKRICLFGDHNQLPPILKDRELAEKGNFSQSFFARMLSLGIKSFTLDSQGRARPEIAALYEWRYGGLKPLPNTSEGAYLKANGGLLHNTQFVNVADYEGRGENCPTPYFYQNLGEAEYVVAMFQYMVLIGHDPKKITILTTYNGQKALIEDVLRARCNNVLFRFMPQVFTVDKYQGQQNDMVLLSLVRTERVGHLRDVRRLVVALSRSRLGLYIFGREELFKEVKELEPAFSLMWQKGTELKLIKGEGAGSDRKSGDAKVSKDKLHVCKGVTDLGQIVGSLQAIALKSVQ</sequence>
<comment type="caution">
    <text evidence="5">The sequence shown here is derived from an EMBL/GenBank/DDBJ whole genome shotgun (WGS) entry which is preliminary data.</text>
</comment>
<dbReference type="PANTHER" id="PTHR10887:SF5">
    <property type="entry name" value="RNA HELICASE AQUARIUS"/>
    <property type="match status" value="1"/>
</dbReference>
<dbReference type="GO" id="GO:0004386">
    <property type="term" value="F:helicase activity"/>
    <property type="evidence" value="ECO:0007669"/>
    <property type="project" value="InterPro"/>
</dbReference>
<dbReference type="InterPro" id="IPR027417">
    <property type="entry name" value="P-loop_NTPase"/>
</dbReference>
<name>A0A9W7FU52_9STRA</name>
<dbReference type="InterPro" id="IPR041679">
    <property type="entry name" value="DNA2/NAM7-like_C"/>
</dbReference>
<evidence type="ECO:0000259" key="4">
    <source>
        <dbReference type="Pfam" id="PF21143"/>
    </source>
</evidence>
<dbReference type="GO" id="GO:0071013">
    <property type="term" value="C:catalytic step 2 spliceosome"/>
    <property type="evidence" value="ECO:0007669"/>
    <property type="project" value="TreeGrafter"/>
</dbReference>
<dbReference type="InterPro" id="IPR047187">
    <property type="entry name" value="SF1_C_Upf1"/>
</dbReference>
<dbReference type="AlphaFoldDB" id="A0A9W7FU52"/>
<dbReference type="PANTHER" id="PTHR10887">
    <property type="entry name" value="DNA2/NAM7 HELICASE FAMILY"/>
    <property type="match status" value="1"/>
</dbReference>
<dbReference type="GO" id="GO:0003729">
    <property type="term" value="F:mRNA binding"/>
    <property type="evidence" value="ECO:0007669"/>
    <property type="project" value="TreeGrafter"/>
</dbReference>
<dbReference type="FunFam" id="3.40.50.300:FF:002863">
    <property type="entry name" value="Pre-mRNA-splicing factor cwf11"/>
    <property type="match status" value="1"/>
</dbReference>
<dbReference type="InterPro" id="IPR041677">
    <property type="entry name" value="DNA2/NAM7_AAA_11"/>
</dbReference>
<feature type="region of interest" description="Disordered" evidence="1">
    <location>
        <begin position="1"/>
        <end position="25"/>
    </location>
</feature>
<feature type="domain" description="DNA2/NAM7 helicase-like C-terminal" evidence="3">
    <location>
        <begin position="829"/>
        <end position="1018"/>
    </location>
</feature>
<feature type="domain" description="RNA helicase aquarius beta-barrel" evidence="4">
    <location>
        <begin position="251"/>
        <end position="404"/>
    </location>
</feature>
<dbReference type="EMBL" id="BRXZ01008034">
    <property type="protein sequence ID" value="GMI20134.1"/>
    <property type="molecule type" value="Genomic_DNA"/>
</dbReference>
<evidence type="ECO:0000259" key="3">
    <source>
        <dbReference type="Pfam" id="PF13087"/>
    </source>
</evidence>
<accession>A0A9W7FU52</accession>
<reference evidence="5" key="1">
    <citation type="submission" date="2022-07" db="EMBL/GenBank/DDBJ databases">
        <title>Genome analysis of Parmales, a sister group of diatoms, reveals the evolutionary specialization of diatoms from phago-mixotrophs to photoautotrophs.</title>
        <authorList>
            <person name="Ban H."/>
            <person name="Sato S."/>
            <person name="Yoshikawa S."/>
            <person name="Kazumasa Y."/>
            <person name="Nakamura Y."/>
            <person name="Ichinomiya M."/>
            <person name="Saitoh K."/>
            <person name="Sato N."/>
            <person name="Blanc-Mathieu R."/>
            <person name="Endo H."/>
            <person name="Kuwata A."/>
            <person name="Ogata H."/>
        </authorList>
    </citation>
    <scope>NUCLEOTIDE SEQUENCE</scope>
</reference>
<gene>
    <name evidence="5" type="ORF">TrRE_jg9789</name>
</gene>
<evidence type="ECO:0008006" key="7">
    <source>
        <dbReference type="Google" id="ProtNLM"/>
    </source>
</evidence>
<evidence type="ECO:0000256" key="1">
    <source>
        <dbReference type="SAM" id="MobiDB-lite"/>
    </source>
</evidence>
<evidence type="ECO:0000313" key="5">
    <source>
        <dbReference type="EMBL" id="GMI20134.1"/>
    </source>
</evidence>
<dbReference type="InterPro" id="IPR045055">
    <property type="entry name" value="DNA2/NAM7-like"/>
</dbReference>
<evidence type="ECO:0000259" key="2">
    <source>
        <dbReference type="Pfam" id="PF13086"/>
    </source>
</evidence>
<dbReference type="SUPFAM" id="SSF52540">
    <property type="entry name" value="P-loop containing nucleoside triphosphate hydrolases"/>
    <property type="match status" value="1"/>
</dbReference>
<dbReference type="Proteomes" id="UP001165082">
    <property type="component" value="Unassembled WGS sequence"/>
</dbReference>
<feature type="compositionally biased region" description="Basic residues" evidence="1">
    <location>
        <begin position="1"/>
        <end position="19"/>
    </location>
</feature>
<evidence type="ECO:0000313" key="6">
    <source>
        <dbReference type="Proteomes" id="UP001165082"/>
    </source>
</evidence>
<proteinExistence type="predicted"/>
<dbReference type="InterPro" id="IPR048966">
    <property type="entry name" value="Aquarius_b-barrel"/>
</dbReference>
<keyword evidence="6" id="KW-1185">Reference proteome</keyword>